<comment type="caution">
    <text evidence="1">The sequence shown here is derived from an EMBL/GenBank/DDBJ whole genome shotgun (WGS) entry which is preliminary data.</text>
</comment>
<dbReference type="Proteomes" id="UP000692954">
    <property type="component" value="Unassembled WGS sequence"/>
</dbReference>
<evidence type="ECO:0000313" key="1">
    <source>
        <dbReference type="EMBL" id="CAD8045729.1"/>
    </source>
</evidence>
<organism evidence="1 2">
    <name type="scientific">Paramecium sonneborni</name>
    <dbReference type="NCBI Taxonomy" id="65129"/>
    <lineage>
        <taxon>Eukaryota</taxon>
        <taxon>Sar</taxon>
        <taxon>Alveolata</taxon>
        <taxon>Ciliophora</taxon>
        <taxon>Intramacronucleata</taxon>
        <taxon>Oligohymenophorea</taxon>
        <taxon>Peniculida</taxon>
        <taxon>Parameciidae</taxon>
        <taxon>Paramecium</taxon>
    </lineage>
</organism>
<protein>
    <submittedName>
        <fullName evidence="1">Uncharacterized protein</fullName>
    </submittedName>
</protein>
<proteinExistence type="predicted"/>
<evidence type="ECO:0000313" key="2">
    <source>
        <dbReference type="Proteomes" id="UP000692954"/>
    </source>
</evidence>
<accession>A0A8S1JW26</accession>
<dbReference type="OrthoDB" id="294783at2759"/>
<name>A0A8S1JW26_9CILI</name>
<gene>
    <name evidence="1" type="ORF">PSON_ATCC_30995.1.T0010252</name>
</gene>
<sequence length="213" mass="25593">MDQIYFILVKESLENDSMVVRFMVNNQEVLPKLEFKLTKNYSEQYSQVLFEHLQNHIPKECHYLYFNEPLECMKKQRFNLIAQLSVDVILKILNIKYIPIIRTNYSRYTLDDAIQEGSKSVIEKMNQSWQTQCKFKSKIKKDFLSTLNDFKYCYRIEILMTSTLQQIKQEKYSEYDVLYVPTDELIFLKTNKKQQLSLSFNNLEEINKCNQLI</sequence>
<dbReference type="AlphaFoldDB" id="A0A8S1JW26"/>
<keyword evidence="2" id="KW-1185">Reference proteome</keyword>
<reference evidence="1" key="1">
    <citation type="submission" date="2021-01" db="EMBL/GenBank/DDBJ databases">
        <authorList>
            <consortium name="Genoscope - CEA"/>
            <person name="William W."/>
        </authorList>
    </citation>
    <scope>NUCLEOTIDE SEQUENCE</scope>
</reference>
<dbReference type="EMBL" id="CAJJDN010000001">
    <property type="protein sequence ID" value="CAD8045729.1"/>
    <property type="molecule type" value="Genomic_DNA"/>
</dbReference>